<comment type="subcellular location">
    <subcellularLocation>
        <location evidence="1">Endomembrane system</location>
        <topology evidence="1">Multi-pass membrane protein</topology>
    </subcellularLocation>
</comment>
<feature type="transmembrane region" description="Helical" evidence="5">
    <location>
        <begin position="104"/>
        <end position="127"/>
    </location>
</feature>
<dbReference type="EMBL" id="QBKS01000001">
    <property type="protein sequence ID" value="PTX56134.1"/>
    <property type="molecule type" value="Genomic_DNA"/>
</dbReference>
<proteinExistence type="predicted"/>
<dbReference type="InterPro" id="IPR003807">
    <property type="entry name" value="DUF202"/>
</dbReference>
<dbReference type="OrthoDB" id="582337at2"/>
<keyword evidence="8" id="KW-1185">Reference proteome</keyword>
<evidence type="ECO:0000313" key="8">
    <source>
        <dbReference type="Proteomes" id="UP000243978"/>
    </source>
</evidence>
<evidence type="ECO:0000256" key="1">
    <source>
        <dbReference type="ARBA" id="ARBA00004127"/>
    </source>
</evidence>
<evidence type="ECO:0000256" key="3">
    <source>
        <dbReference type="ARBA" id="ARBA00022989"/>
    </source>
</evidence>
<evidence type="ECO:0000259" key="6">
    <source>
        <dbReference type="Pfam" id="PF02656"/>
    </source>
</evidence>
<feature type="transmembrane region" description="Helical" evidence="5">
    <location>
        <begin position="63"/>
        <end position="84"/>
    </location>
</feature>
<keyword evidence="3 5" id="KW-1133">Transmembrane helix</keyword>
<evidence type="ECO:0000256" key="5">
    <source>
        <dbReference type="SAM" id="Phobius"/>
    </source>
</evidence>
<keyword evidence="2 5" id="KW-0812">Transmembrane</keyword>
<evidence type="ECO:0000313" key="7">
    <source>
        <dbReference type="EMBL" id="PTX56134.1"/>
    </source>
</evidence>
<dbReference type="RefSeq" id="WP_107844356.1">
    <property type="nucleotide sequence ID" value="NZ_QBKS01000001.1"/>
</dbReference>
<evidence type="ECO:0000256" key="4">
    <source>
        <dbReference type="ARBA" id="ARBA00023136"/>
    </source>
</evidence>
<protein>
    <submittedName>
        <fullName evidence="7">Putative membrane protein</fullName>
    </submittedName>
</protein>
<comment type="caution">
    <text evidence="7">The sequence shown here is derived from an EMBL/GenBank/DDBJ whole genome shotgun (WGS) entry which is preliminary data.</text>
</comment>
<accession>A0A2T6BJA1</accession>
<feature type="domain" description="DUF202" evidence="6">
    <location>
        <begin position="26"/>
        <end position="86"/>
    </location>
</feature>
<feature type="transmembrane region" description="Helical" evidence="5">
    <location>
        <begin position="35"/>
        <end position="56"/>
    </location>
</feature>
<name>A0A2T6BJA1_9RHOB</name>
<evidence type="ECO:0000256" key="2">
    <source>
        <dbReference type="ARBA" id="ARBA00022692"/>
    </source>
</evidence>
<keyword evidence="4 5" id="KW-0472">Membrane</keyword>
<sequence length="128" mass="13790">MPSSNLSKDPDREELADARTAWAQDRTLLANERTFAAWMRTGMACVALALGLRAVFGDTEYPYVAKGVAEVFIIAAVLIFISAAKRCGAARGQIDRHDTEVASYTRMITLAAILAVGSICVGGILWLL</sequence>
<dbReference type="Proteomes" id="UP000243978">
    <property type="component" value="Unassembled WGS sequence"/>
</dbReference>
<dbReference type="GO" id="GO:0012505">
    <property type="term" value="C:endomembrane system"/>
    <property type="evidence" value="ECO:0007669"/>
    <property type="project" value="UniProtKB-SubCell"/>
</dbReference>
<dbReference type="AlphaFoldDB" id="A0A2T6BJA1"/>
<reference evidence="7 8" key="1">
    <citation type="submission" date="2018-04" db="EMBL/GenBank/DDBJ databases">
        <title>Genomic Encyclopedia of Archaeal and Bacterial Type Strains, Phase II (KMG-II): from individual species to whole genera.</title>
        <authorList>
            <person name="Goeker M."/>
        </authorList>
    </citation>
    <scope>NUCLEOTIDE SEQUENCE [LARGE SCALE GENOMIC DNA]</scope>
    <source>
        <strain evidence="7 8">DSM 100977</strain>
    </source>
</reference>
<dbReference type="Pfam" id="PF02656">
    <property type="entry name" value="DUF202"/>
    <property type="match status" value="1"/>
</dbReference>
<gene>
    <name evidence="7" type="ORF">C8N43_0785</name>
</gene>
<organism evidence="7 8">
    <name type="scientific">Litoreibacter ponti</name>
    <dbReference type="NCBI Taxonomy" id="1510457"/>
    <lineage>
        <taxon>Bacteria</taxon>
        <taxon>Pseudomonadati</taxon>
        <taxon>Pseudomonadota</taxon>
        <taxon>Alphaproteobacteria</taxon>
        <taxon>Rhodobacterales</taxon>
        <taxon>Roseobacteraceae</taxon>
        <taxon>Litoreibacter</taxon>
    </lineage>
</organism>